<sequence>MSQRTSCALDHRGCVPLKKILIGFGAPISEEQAWALCYTCIQCYQDISVEDRSKCVLVTDLNHIVLNKDGFVHSTTYLPENMEGRNRIRGSTEGKVVAELGVVLYRALDFSLNNDEERDLSPSLNHLIDLMTSAECERGETDDEGIERDSGDSEDELDRHSSFGLHDAMDLCMARITKSGETGSGDLTVQEHYRAVVRAIVAEAVDLSFFLQNVATSKRFLTHNSDLLSTEGELQHLQCEDWARLWMQVMRQLRDGVRLKKAHYTLQPLEYSLTPYEMLMEDIRSKRYSLNKVMENGDIPQKVKKDAHSIILDFIRSRPPLKKASERKLLPPPRKVSSPMELLMESIRKDQKLRHVQTPVRSRPISLIETSRPNMVLNEEDKPRRKLIQAPRFNISNESEDDDDLSDIPPSSPRQSHMPKIPDSSKVFNSSRNTSNTITNTPLSRQSTLSRDSTPTDINSLQSPQPDSPPTSPWGRLTFDLANYGKSATPERRHSITLCETPQPRSNSVSIAFSPPSSGCNSNATSAPSSPAHGDIFASTSQTQRDFLSSQHFSNRLDCLALTLKEVVHIRNVLTKADLEALPLDLTIKEDMAKGKVCFLCMKVRFSFFGPRGHDCRLCKRTVCKKCISKMRIPMEHFDNIPIQMLTPQALSPRDEDEDFTLGRSILSRLTSSVSKTIAKHMQVTDEGLDQELDPDESQEITENETQTQQSTESLGSNETLENIDDELEVQELPYGSSGPGSGPSSDCGNRRSSINSVGSAPSSPILTRSSADGPTSLPAHHQPPVPYVSEAIKKKQKARSRSTREDRLRGELMNVCGDCKAMVLHILASIRLRREAEKNSSAGTHESPRHHLHLNLQPVYH</sequence>
<feature type="compositionally biased region" description="Polar residues" evidence="14">
    <location>
        <begin position="747"/>
        <end position="774"/>
    </location>
</feature>
<dbReference type="CDD" id="cd22066">
    <property type="entry name" value="WH2_Spire"/>
    <property type="match status" value="1"/>
</dbReference>
<dbReference type="GO" id="GO:0030041">
    <property type="term" value="P:actin filament polymerization"/>
    <property type="evidence" value="ECO:0007669"/>
    <property type="project" value="TreeGrafter"/>
</dbReference>
<dbReference type="InterPro" id="IPR029901">
    <property type="entry name" value="Spire"/>
</dbReference>
<dbReference type="GO" id="GO:0030659">
    <property type="term" value="C:cytoplasmic vesicle membrane"/>
    <property type="evidence" value="ECO:0007669"/>
    <property type="project" value="UniProtKB-SubCell"/>
</dbReference>
<dbReference type="Pfam" id="PF16474">
    <property type="entry name" value="KIND"/>
    <property type="match status" value="1"/>
</dbReference>
<evidence type="ECO:0000256" key="14">
    <source>
        <dbReference type="SAM" id="MobiDB-lite"/>
    </source>
</evidence>
<feature type="compositionally biased region" description="Low complexity" evidence="14">
    <location>
        <begin position="521"/>
        <end position="532"/>
    </location>
</feature>
<accession>A0AAV2QKJ0</accession>
<keyword evidence="17" id="KW-1185">Reference proteome</keyword>
<evidence type="ECO:0000256" key="11">
    <source>
        <dbReference type="ARBA" id="ARBA00023203"/>
    </source>
</evidence>
<dbReference type="GO" id="GO:0040038">
    <property type="term" value="P:polar body extrusion after meiotic divisions"/>
    <property type="evidence" value="ECO:0007669"/>
    <property type="project" value="TreeGrafter"/>
</dbReference>
<feature type="region of interest" description="Disordered" evidence="14">
    <location>
        <begin position="838"/>
        <end position="862"/>
    </location>
</feature>
<dbReference type="InterPro" id="IPR013083">
    <property type="entry name" value="Znf_RING/FYVE/PHD"/>
</dbReference>
<evidence type="ECO:0000256" key="12">
    <source>
        <dbReference type="ARBA" id="ARBA00023212"/>
    </source>
</evidence>
<dbReference type="Proteomes" id="UP001497623">
    <property type="component" value="Unassembled WGS sequence"/>
</dbReference>
<dbReference type="GO" id="GO:0036089">
    <property type="term" value="P:cleavage furrow formation"/>
    <property type="evidence" value="ECO:0007669"/>
    <property type="project" value="TreeGrafter"/>
</dbReference>
<dbReference type="GO" id="GO:0005938">
    <property type="term" value="C:cell cortex"/>
    <property type="evidence" value="ECO:0007669"/>
    <property type="project" value="TreeGrafter"/>
</dbReference>
<feature type="region of interest" description="Disordered" evidence="14">
    <location>
        <begin position="137"/>
        <end position="159"/>
    </location>
</feature>
<dbReference type="PANTHER" id="PTHR21345">
    <property type="entry name" value="SPIRE"/>
    <property type="match status" value="1"/>
</dbReference>
<feature type="non-terminal residue" evidence="16">
    <location>
        <position position="862"/>
    </location>
</feature>
<protein>
    <recommendedName>
        <fullName evidence="15">KIND domain-containing protein</fullName>
    </recommendedName>
</protein>
<evidence type="ECO:0000259" key="15">
    <source>
        <dbReference type="PROSITE" id="PS51377"/>
    </source>
</evidence>
<proteinExistence type="inferred from homology"/>
<organism evidence="16 17">
    <name type="scientific">Meganyctiphanes norvegica</name>
    <name type="common">Northern krill</name>
    <name type="synonym">Thysanopoda norvegica</name>
    <dbReference type="NCBI Taxonomy" id="48144"/>
    <lineage>
        <taxon>Eukaryota</taxon>
        <taxon>Metazoa</taxon>
        <taxon>Ecdysozoa</taxon>
        <taxon>Arthropoda</taxon>
        <taxon>Crustacea</taxon>
        <taxon>Multicrustacea</taxon>
        <taxon>Malacostraca</taxon>
        <taxon>Eumalacostraca</taxon>
        <taxon>Eucarida</taxon>
        <taxon>Euphausiacea</taxon>
        <taxon>Euphausiidae</taxon>
        <taxon>Meganyctiphanes</taxon>
    </lineage>
</organism>
<keyword evidence="11" id="KW-0009">Actin-binding</keyword>
<keyword evidence="8" id="KW-0677">Repeat</keyword>
<comment type="similarity">
    <text evidence="4">Belongs to the spire family.</text>
</comment>
<comment type="subcellular location">
    <subcellularLocation>
        <location evidence="3">Cell membrane</location>
        <topology evidence="3">Peripheral membrane protein</topology>
        <orientation evidence="3">Cytoplasmic side</orientation>
    </subcellularLocation>
    <subcellularLocation>
        <location evidence="2">Cytoplasm</location>
        <location evidence="2">Cytoskeleton</location>
    </subcellularLocation>
    <subcellularLocation>
        <location evidence="1">Cytoplasmic vesicle membrane</location>
        <topology evidence="1">Peripheral membrane protein</topology>
        <orientation evidence="1">Cytoplasmic side</orientation>
    </subcellularLocation>
</comment>
<feature type="compositionally biased region" description="Low complexity" evidence="14">
    <location>
        <begin position="704"/>
        <end position="714"/>
    </location>
</feature>
<dbReference type="SUPFAM" id="SSF57903">
    <property type="entry name" value="FYVE/PHD zinc finger"/>
    <property type="match status" value="1"/>
</dbReference>
<feature type="compositionally biased region" description="Low complexity" evidence="14">
    <location>
        <begin position="429"/>
        <end position="441"/>
    </location>
</feature>
<evidence type="ECO:0000256" key="2">
    <source>
        <dbReference type="ARBA" id="ARBA00004245"/>
    </source>
</evidence>
<feature type="compositionally biased region" description="Polar residues" evidence="14">
    <location>
        <begin position="442"/>
        <end position="459"/>
    </location>
</feature>
<evidence type="ECO:0000256" key="1">
    <source>
        <dbReference type="ARBA" id="ARBA00004180"/>
    </source>
</evidence>
<dbReference type="GO" id="GO:0005856">
    <property type="term" value="C:cytoskeleton"/>
    <property type="evidence" value="ECO:0007669"/>
    <property type="project" value="UniProtKB-SubCell"/>
</dbReference>
<dbReference type="GO" id="GO:0051295">
    <property type="term" value="P:establishment of meiotic spindle localization"/>
    <property type="evidence" value="ECO:0007669"/>
    <property type="project" value="TreeGrafter"/>
</dbReference>
<feature type="compositionally biased region" description="Acidic residues" evidence="14">
    <location>
        <begin position="687"/>
        <end position="703"/>
    </location>
</feature>
<keyword evidence="13" id="KW-0968">Cytoplasmic vesicle</keyword>
<dbReference type="EMBL" id="CAXKWB010006817">
    <property type="protein sequence ID" value="CAL4084507.1"/>
    <property type="molecule type" value="Genomic_DNA"/>
</dbReference>
<keyword evidence="7" id="KW-0963">Cytoplasm</keyword>
<keyword evidence="6" id="KW-1003">Cell membrane</keyword>
<reference evidence="16 17" key="1">
    <citation type="submission" date="2024-05" db="EMBL/GenBank/DDBJ databases">
        <authorList>
            <person name="Wallberg A."/>
        </authorList>
    </citation>
    <scope>NUCLEOTIDE SEQUENCE [LARGE SCALE GENOMIC DNA]</scope>
</reference>
<keyword evidence="12" id="KW-0206">Cytoskeleton</keyword>
<feature type="region of interest" description="Disordered" evidence="14">
    <location>
        <begin position="685"/>
        <end position="719"/>
    </location>
</feature>
<dbReference type="GO" id="GO:0005886">
    <property type="term" value="C:plasma membrane"/>
    <property type="evidence" value="ECO:0007669"/>
    <property type="project" value="UniProtKB-SubCell"/>
</dbReference>
<dbReference type="GO" id="GO:0048193">
    <property type="term" value="P:Golgi vesicle transport"/>
    <property type="evidence" value="ECO:0007669"/>
    <property type="project" value="TreeGrafter"/>
</dbReference>
<evidence type="ECO:0000256" key="4">
    <source>
        <dbReference type="ARBA" id="ARBA00010956"/>
    </source>
</evidence>
<name>A0AAV2QKJ0_MEGNR</name>
<dbReference type="GO" id="GO:0045010">
    <property type="term" value="P:actin nucleation"/>
    <property type="evidence" value="ECO:0007669"/>
    <property type="project" value="InterPro"/>
</dbReference>
<evidence type="ECO:0000256" key="7">
    <source>
        <dbReference type="ARBA" id="ARBA00022490"/>
    </source>
</evidence>
<dbReference type="GO" id="GO:0003779">
    <property type="term" value="F:actin binding"/>
    <property type="evidence" value="ECO:0007669"/>
    <property type="project" value="UniProtKB-KW"/>
</dbReference>
<keyword evidence="5" id="KW-0813">Transport</keyword>
<evidence type="ECO:0000256" key="6">
    <source>
        <dbReference type="ARBA" id="ARBA00022475"/>
    </source>
</evidence>
<dbReference type="PANTHER" id="PTHR21345:SF3">
    <property type="entry name" value="PROTEIN SPIRE"/>
    <property type="match status" value="1"/>
</dbReference>
<dbReference type="InterPro" id="IPR011011">
    <property type="entry name" value="Znf_FYVE_PHD"/>
</dbReference>
<dbReference type="GO" id="GO:0015031">
    <property type="term" value="P:protein transport"/>
    <property type="evidence" value="ECO:0007669"/>
    <property type="project" value="UniProtKB-KW"/>
</dbReference>
<keyword evidence="9" id="KW-0653">Protein transport</keyword>
<evidence type="ECO:0000313" key="16">
    <source>
        <dbReference type="EMBL" id="CAL4084507.1"/>
    </source>
</evidence>
<dbReference type="AlphaFoldDB" id="A0AAV2QKJ0"/>
<evidence type="ECO:0000256" key="10">
    <source>
        <dbReference type="ARBA" id="ARBA00023136"/>
    </source>
</evidence>
<dbReference type="InterPro" id="IPR011019">
    <property type="entry name" value="KIND_dom"/>
</dbReference>
<dbReference type="GO" id="GO:0008017">
    <property type="term" value="F:microtubule binding"/>
    <property type="evidence" value="ECO:0007669"/>
    <property type="project" value="TreeGrafter"/>
</dbReference>
<feature type="region of interest" description="Disordered" evidence="14">
    <location>
        <begin position="732"/>
        <end position="807"/>
    </location>
</feature>
<feature type="region of interest" description="Disordered" evidence="14">
    <location>
        <begin position="371"/>
        <end position="478"/>
    </location>
</feature>
<evidence type="ECO:0000256" key="8">
    <source>
        <dbReference type="ARBA" id="ARBA00022737"/>
    </source>
</evidence>
<comment type="caution">
    <text evidence="16">The sequence shown here is derived from an EMBL/GenBank/DDBJ whole genome shotgun (WGS) entry which is preliminary data.</text>
</comment>
<dbReference type="Gene3D" id="3.30.40.10">
    <property type="entry name" value="Zinc/RING finger domain, C3HC4 (zinc finger)"/>
    <property type="match status" value="1"/>
</dbReference>
<evidence type="ECO:0000256" key="5">
    <source>
        <dbReference type="ARBA" id="ARBA00022448"/>
    </source>
</evidence>
<evidence type="ECO:0000256" key="13">
    <source>
        <dbReference type="ARBA" id="ARBA00023329"/>
    </source>
</evidence>
<dbReference type="CDD" id="cd22068">
    <property type="entry name" value="WH2_DmSpire_r3-like"/>
    <property type="match status" value="1"/>
</dbReference>
<dbReference type="Gene3D" id="1.10.510.10">
    <property type="entry name" value="Transferase(Phosphotransferase) domain 1"/>
    <property type="match status" value="1"/>
</dbReference>
<feature type="region of interest" description="Disordered" evidence="14">
    <location>
        <begin position="514"/>
        <end position="534"/>
    </location>
</feature>
<feature type="compositionally biased region" description="Basic and acidic residues" evidence="14">
    <location>
        <begin position="147"/>
        <end position="159"/>
    </location>
</feature>
<dbReference type="SMART" id="SM00750">
    <property type="entry name" value="KIND"/>
    <property type="match status" value="1"/>
</dbReference>
<gene>
    <name evidence="16" type="ORF">MNOR_LOCUS12439</name>
</gene>
<keyword evidence="10" id="KW-0472">Membrane</keyword>
<dbReference type="GO" id="GO:0051639">
    <property type="term" value="P:actin filament network formation"/>
    <property type="evidence" value="ECO:0007669"/>
    <property type="project" value="TreeGrafter"/>
</dbReference>
<evidence type="ECO:0000256" key="3">
    <source>
        <dbReference type="ARBA" id="ARBA00004413"/>
    </source>
</evidence>
<dbReference type="PROSITE" id="PS51377">
    <property type="entry name" value="KIND"/>
    <property type="match status" value="1"/>
</dbReference>
<feature type="domain" description="KIND" evidence="15">
    <location>
        <begin position="15"/>
        <end position="207"/>
    </location>
</feature>
<evidence type="ECO:0000256" key="9">
    <source>
        <dbReference type="ARBA" id="ARBA00022927"/>
    </source>
</evidence>
<evidence type="ECO:0000313" key="17">
    <source>
        <dbReference type="Proteomes" id="UP001497623"/>
    </source>
</evidence>